<comment type="function">
    <text evidence="1 9">Catalyzes the acetylation of L-2,4-diaminobutyrate (DABA) to gamma-N-acetyl-alpha,gamma-diaminobutyric acid (ADABA) with acetyl coenzyme A.</text>
</comment>
<dbReference type="SUPFAM" id="SSF55729">
    <property type="entry name" value="Acyl-CoA N-acyltransferases (Nat)"/>
    <property type="match status" value="1"/>
</dbReference>
<evidence type="ECO:0000256" key="5">
    <source>
        <dbReference type="ARBA" id="ARBA00017935"/>
    </source>
</evidence>
<dbReference type="GO" id="GO:0033816">
    <property type="term" value="F:diaminobutyrate acetyltransferase activity"/>
    <property type="evidence" value="ECO:0007669"/>
    <property type="project" value="UniProtKB-EC"/>
</dbReference>
<name>A0A543E2G7_9PSEU</name>
<dbReference type="PROSITE" id="PS51186">
    <property type="entry name" value="GNAT"/>
    <property type="match status" value="1"/>
</dbReference>
<proteinExistence type="inferred from homology"/>
<dbReference type="AlphaFoldDB" id="A0A543E2G7"/>
<dbReference type="Proteomes" id="UP000315677">
    <property type="component" value="Unassembled WGS sequence"/>
</dbReference>
<comment type="caution">
    <text evidence="11">The sequence shown here is derived from an EMBL/GenBank/DDBJ whole genome shotgun (WGS) entry which is preliminary data.</text>
</comment>
<gene>
    <name evidence="9" type="primary">ectA</name>
    <name evidence="11" type="ORF">FB558_2568</name>
</gene>
<protein>
    <recommendedName>
        <fullName evidence="5 9">L-2,4-diaminobutyric acid acetyltransferase</fullName>
        <shortName evidence="9">DABA acetyltransferase</shortName>
        <ecNumber evidence="4 9">2.3.1.178</ecNumber>
    </recommendedName>
</protein>
<comment type="catalytic activity">
    <reaction evidence="8 9">
        <text>L-2,4-diaminobutanoate + acetyl-CoA = (2S)-4-acetamido-2-aminobutanoate + CoA + H(+)</text>
        <dbReference type="Rhea" id="RHEA:16901"/>
        <dbReference type="ChEBI" id="CHEBI:15378"/>
        <dbReference type="ChEBI" id="CHEBI:57287"/>
        <dbReference type="ChEBI" id="CHEBI:57288"/>
        <dbReference type="ChEBI" id="CHEBI:58761"/>
        <dbReference type="ChEBI" id="CHEBI:58929"/>
        <dbReference type="EC" id="2.3.1.178"/>
    </reaction>
</comment>
<evidence type="ECO:0000256" key="3">
    <source>
        <dbReference type="ARBA" id="ARBA00010712"/>
    </source>
</evidence>
<evidence type="ECO:0000313" key="11">
    <source>
        <dbReference type="EMBL" id="TQM15776.1"/>
    </source>
</evidence>
<dbReference type="CDD" id="cd04301">
    <property type="entry name" value="NAT_SF"/>
    <property type="match status" value="1"/>
</dbReference>
<reference evidence="11 12" key="1">
    <citation type="submission" date="2019-06" db="EMBL/GenBank/DDBJ databases">
        <title>Sequencing the genomes of 1000 actinobacteria strains.</title>
        <authorList>
            <person name="Klenk H.-P."/>
        </authorList>
    </citation>
    <scope>NUCLEOTIDE SEQUENCE [LARGE SCALE GENOMIC DNA]</scope>
    <source>
        <strain evidence="11 12">DSM 45301</strain>
    </source>
</reference>
<dbReference type="Pfam" id="PF00583">
    <property type="entry name" value="Acetyltransf_1"/>
    <property type="match status" value="1"/>
</dbReference>
<dbReference type="Gene3D" id="3.40.630.30">
    <property type="match status" value="1"/>
</dbReference>
<evidence type="ECO:0000256" key="4">
    <source>
        <dbReference type="ARBA" id="ARBA00012355"/>
    </source>
</evidence>
<dbReference type="InterPro" id="IPR000182">
    <property type="entry name" value="GNAT_dom"/>
</dbReference>
<comment type="pathway">
    <text evidence="2 9">Amine and polyamine biosynthesis; ectoine biosynthesis; L-ectoine from L-aspartate 4-semialdehyde: step 2/3.</text>
</comment>
<keyword evidence="12" id="KW-1185">Reference proteome</keyword>
<dbReference type="EMBL" id="VFPA01000001">
    <property type="protein sequence ID" value="TQM15776.1"/>
    <property type="molecule type" value="Genomic_DNA"/>
</dbReference>
<dbReference type="NCBIfam" id="TIGR02406">
    <property type="entry name" value="ectoine_EctA"/>
    <property type="match status" value="1"/>
</dbReference>
<dbReference type="OrthoDB" id="2436196at2"/>
<evidence type="ECO:0000259" key="10">
    <source>
        <dbReference type="PROSITE" id="PS51186"/>
    </source>
</evidence>
<evidence type="ECO:0000256" key="1">
    <source>
        <dbReference type="ARBA" id="ARBA00003741"/>
    </source>
</evidence>
<dbReference type="InterPro" id="IPR012772">
    <property type="entry name" value="Ectoine_EctA"/>
</dbReference>
<comment type="similarity">
    <text evidence="3 9">Belongs to the acetyltransferase family. EctA subfamily.</text>
</comment>
<dbReference type="EC" id="2.3.1.178" evidence="4 9"/>
<evidence type="ECO:0000256" key="9">
    <source>
        <dbReference type="RuleBase" id="RU365045"/>
    </source>
</evidence>
<evidence type="ECO:0000256" key="7">
    <source>
        <dbReference type="ARBA" id="ARBA00023315"/>
    </source>
</evidence>
<organism evidence="11 12">
    <name type="scientific">Pseudonocardia kunmingensis</name>
    <dbReference type="NCBI Taxonomy" id="630975"/>
    <lineage>
        <taxon>Bacteria</taxon>
        <taxon>Bacillati</taxon>
        <taxon>Actinomycetota</taxon>
        <taxon>Actinomycetes</taxon>
        <taxon>Pseudonocardiales</taxon>
        <taxon>Pseudonocardiaceae</taxon>
        <taxon>Pseudonocardia</taxon>
    </lineage>
</organism>
<sequence>MIGRPTVSDGVACWRIAAASGVLDVNSRYAYLLWCRDFAATSVVARDGADVIGFVTGFRRPDEPSTLVVWQVAVDEVARGRGVAGRMLDALFDAVPDVGHLETTITPDNEGSIALFSRFAQRRGAEVRRSELFSAELLGAGHEPEILFRIGPVRH</sequence>
<evidence type="ECO:0000256" key="6">
    <source>
        <dbReference type="ARBA" id="ARBA00022679"/>
    </source>
</evidence>
<accession>A0A543E2G7</accession>
<keyword evidence="6 9" id="KW-0808">Transferase</keyword>
<evidence type="ECO:0000256" key="8">
    <source>
        <dbReference type="ARBA" id="ARBA00048924"/>
    </source>
</evidence>
<evidence type="ECO:0000313" key="12">
    <source>
        <dbReference type="Proteomes" id="UP000315677"/>
    </source>
</evidence>
<keyword evidence="7 9" id="KW-0012">Acyltransferase</keyword>
<dbReference type="InterPro" id="IPR016181">
    <property type="entry name" value="Acyl_CoA_acyltransferase"/>
</dbReference>
<feature type="domain" description="N-acetyltransferase" evidence="10">
    <location>
        <begin position="1"/>
        <end position="155"/>
    </location>
</feature>
<evidence type="ECO:0000256" key="2">
    <source>
        <dbReference type="ARBA" id="ARBA00004978"/>
    </source>
</evidence>
<dbReference type="GO" id="GO:0019491">
    <property type="term" value="P:ectoine biosynthetic process"/>
    <property type="evidence" value="ECO:0007669"/>
    <property type="project" value="UniProtKB-UniPathway"/>
</dbReference>
<dbReference type="UniPathway" id="UPA00067">
    <property type="reaction ID" value="UER00122"/>
</dbReference>